<keyword evidence="5 7" id="KW-1133">Transmembrane helix</keyword>
<feature type="transmembrane region" description="Helical" evidence="7">
    <location>
        <begin position="59"/>
        <end position="80"/>
    </location>
</feature>
<evidence type="ECO:0000256" key="2">
    <source>
        <dbReference type="ARBA" id="ARBA00007430"/>
    </source>
</evidence>
<dbReference type="RefSeq" id="WP_051587179.1">
    <property type="nucleotide sequence ID" value="NZ_CP017076.1"/>
</dbReference>
<feature type="transmembrane region" description="Helical" evidence="7">
    <location>
        <begin position="100"/>
        <end position="120"/>
    </location>
</feature>
<evidence type="ECO:0000313" key="8">
    <source>
        <dbReference type="EMBL" id="EZP73050.1"/>
    </source>
</evidence>
<organism evidence="8 9">
    <name type="scientific">Novosphingobium resinovorum</name>
    <dbReference type="NCBI Taxonomy" id="158500"/>
    <lineage>
        <taxon>Bacteria</taxon>
        <taxon>Pseudomonadati</taxon>
        <taxon>Pseudomonadota</taxon>
        <taxon>Alphaproteobacteria</taxon>
        <taxon>Sphingomonadales</taxon>
        <taxon>Sphingomonadaceae</taxon>
        <taxon>Novosphingobium</taxon>
    </lineage>
</organism>
<accession>A0A031JK08</accession>
<dbReference type="PATRIC" id="fig|158500.4.peg.5139"/>
<keyword evidence="6 7" id="KW-0472">Membrane</keyword>
<feature type="transmembrane region" description="Helical" evidence="7">
    <location>
        <begin position="132"/>
        <end position="153"/>
    </location>
</feature>
<evidence type="ECO:0000313" key="9">
    <source>
        <dbReference type="Proteomes" id="UP000024329"/>
    </source>
</evidence>
<keyword evidence="3" id="KW-1003">Cell membrane</keyword>
<comment type="caution">
    <text evidence="8">The sequence shown here is derived from an EMBL/GenBank/DDBJ whole genome shotgun (WGS) entry which is preliminary data.</text>
</comment>
<evidence type="ECO:0000256" key="4">
    <source>
        <dbReference type="ARBA" id="ARBA00022692"/>
    </source>
</evidence>
<feature type="transmembrane region" description="Helical" evidence="7">
    <location>
        <begin position="372"/>
        <end position="393"/>
    </location>
</feature>
<feature type="transmembrane region" description="Helical" evidence="7">
    <location>
        <begin position="459"/>
        <end position="482"/>
    </location>
</feature>
<feature type="transmembrane region" description="Helical" evidence="7">
    <location>
        <begin position="265"/>
        <end position="285"/>
    </location>
</feature>
<dbReference type="InterPro" id="IPR050833">
    <property type="entry name" value="Poly_Biosynth_Transport"/>
</dbReference>
<comment type="similarity">
    <text evidence="2">Belongs to the polysaccharide synthase family.</text>
</comment>
<evidence type="ECO:0000256" key="5">
    <source>
        <dbReference type="ARBA" id="ARBA00022989"/>
    </source>
</evidence>
<feature type="transmembrane region" description="Helical" evidence="7">
    <location>
        <begin position="339"/>
        <end position="360"/>
    </location>
</feature>
<comment type="subcellular location">
    <subcellularLocation>
        <location evidence="1">Cell membrane</location>
        <topology evidence="1">Multi-pass membrane protein</topology>
    </subcellularLocation>
</comment>
<evidence type="ECO:0000256" key="3">
    <source>
        <dbReference type="ARBA" id="ARBA00022475"/>
    </source>
</evidence>
<name>A0A031JK08_9SPHN</name>
<dbReference type="PANTHER" id="PTHR30250:SF10">
    <property type="entry name" value="LIPOPOLYSACCHARIDE BIOSYNTHESIS PROTEIN WZXC"/>
    <property type="match status" value="1"/>
</dbReference>
<feature type="transmembrane region" description="Helical" evidence="7">
    <location>
        <begin position="429"/>
        <end position="453"/>
    </location>
</feature>
<dbReference type="AlphaFoldDB" id="A0A031JK08"/>
<dbReference type="PANTHER" id="PTHR30250">
    <property type="entry name" value="PST FAMILY PREDICTED COLANIC ACID TRANSPORTER"/>
    <property type="match status" value="1"/>
</dbReference>
<sequence>MSIDIETQPAETSAIDAGRGTGSVKSAALWAAASQYTQFVLQFATSVIVSRFFLKPEEIGLFSVALAAAMILSVIQDFGLTRYLGRHPTADEDTVRHCTVIAAGFSFLLAALIMAIAWPVSRFYAEPKLFPILGLIAASYLLNPWSIVPVALLSRRLDFRGTFIVNATGSVTNSACALTLAALGFSATSLAWAMIAQAGARAVAAQLQRPTPPSLRVRRERAREIIGFGSGSALLYLSGGIGMRTPDLIVGRMQGMTAAGLFSRGVALATQLHYLVAGAVSSIYYPTFARLRDEGKDLGPYYERVVAAHGAIVWPAMALLAVLSEPVILLLYGPGWAEAAPLLALVALAECCFVALPLHMDLPILLGRLRSLLWFNLADTALSVATLAAGAAIGVEAAAASRLVYGLGWFFLYAFWLQRLIGFRWRATLRVYVSSALVAVVTMAPAIYAVTVWRSPATLGFVGLVIAGTASVLAWAAAIALVRHPARDDIAGMVGHVLGPIRVRLRPSQG</sequence>
<gene>
    <name evidence="8" type="ORF">BV97_05061</name>
</gene>
<dbReference type="OrthoDB" id="7356923at2"/>
<evidence type="ECO:0000256" key="1">
    <source>
        <dbReference type="ARBA" id="ARBA00004651"/>
    </source>
</evidence>
<evidence type="ECO:0000256" key="6">
    <source>
        <dbReference type="ARBA" id="ARBA00023136"/>
    </source>
</evidence>
<feature type="transmembrane region" description="Helical" evidence="7">
    <location>
        <begin position="225"/>
        <end position="245"/>
    </location>
</feature>
<feature type="transmembrane region" description="Helical" evidence="7">
    <location>
        <begin position="306"/>
        <end position="333"/>
    </location>
</feature>
<evidence type="ECO:0000256" key="7">
    <source>
        <dbReference type="SAM" id="Phobius"/>
    </source>
</evidence>
<reference evidence="8 9" key="1">
    <citation type="submission" date="2014-03" db="EMBL/GenBank/DDBJ databases">
        <title>Whole genome sequence of Novosphingobium resinovorum KF1.</title>
        <authorList>
            <person name="Gan H.M."/>
            <person name="Gan H.Y."/>
            <person name="Chew T.H."/>
            <person name="Savka M.A."/>
        </authorList>
    </citation>
    <scope>NUCLEOTIDE SEQUENCE [LARGE SCALE GENOMIC DNA]</scope>
    <source>
        <strain evidence="8 9">KF1</strain>
    </source>
</reference>
<dbReference type="eggNOG" id="COG2244">
    <property type="taxonomic scope" value="Bacteria"/>
</dbReference>
<dbReference type="Proteomes" id="UP000024329">
    <property type="component" value="Unassembled WGS sequence"/>
</dbReference>
<protein>
    <submittedName>
        <fullName evidence="8">Polysaccharide biosynthesis protein</fullName>
    </submittedName>
</protein>
<feature type="transmembrane region" description="Helical" evidence="7">
    <location>
        <begin position="399"/>
        <end position="417"/>
    </location>
</feature>
<dbReference type="Pfam" id="PF13440">
    <property type="entry name" value="Polysacc_synt_3"/>
    <property type="match status" value="1"/>
</dbReference>
<proteinExistence type="inferred from homology"/>
<dbReference type="EMBL" id="JFYZ01000049">
    <property type="protein sequence ID" value="EZP73050.1"/>
    <property type="molecule type" value="Genomic_DNA"/>
</dbReference>
<dbReference type="GO" id="GO:0005886">
    <property type="term" value="C:plasma membrane"/>
    <property type="evidence" value="ECO:0007669"/>
    <property type="project" value="UniProtKB-SubCell"/>
</dbReference>
<keyword evidence="4 7" id="KW-0812">Transmembrane</keyword>